<dbReference type="PANTHER" id="PTHR24305:SF235">
    <property type="entry name" value="CYTOCHROME P450 MONOOXYGENASE APDB-RELATED"/>
    <property type="match status" value="1"/>
</dbReference>
<dbReference type="PRINTS" id="PR00463">
    <property type="entry name" value="EP450I"/>
</dbReference>
<dbReference type="CDD" id="cd20615">
    <property type="entry name" value="CYP_GliC-like"/>
    <property type="match status" value="1"/>
</dbReference>
<dbReference type="EMBL" id="JAPQKL010000007">
    <property type="protein sequence ID" value="KAJ5121045.1"/>
    <property type="molecule type" value="Genomic_DNA"/>
</dbReference>
<sequence length="529" mass="60207">MGFINIQTQASDLEKQRLRASPQVLKLLVLILLVLLVLKISARHRANRITNQHGRKICEIPGDARVSKFAFSQQLSDHGKALAGGEPFIIRNGRARELVVTKPEHIYDFYKGDTRHHPKPPYLNMGKYFSGHVTPFRVPLAPYVFGAIAGERWLMIRRYFDPEFSFQSARRAIPQLSASINRWLDDLPLQATATKKGFALELKKPCRFLPLRLAAEFVYGEVFDDEVAYLTLHPPSIPLQLFSALLELNILHEVILHDVIANKRLATSLGCWLDRNAAKRIQEFRSRWREFNLRIVQSARKGSQVCPTEKIYRGVERGDLKHEEFLHTLDEILFANVDVSSAVLNTLFEHLAANTAFQQKLRGEIDAHVGSRTRTPDTDTDMDTNTHTEKYLSKQDSHLNYAVMEAMRLSPAFAFSLPECTAVPKEIGGYRVPARCPVVIDAKRLNADPATWGKDSDTYRPERFRDITPSKLRYGFMRFGVGAASGRCLGKHLADTVFKLTLLAVLERYSLHSGQDEPEIEVRYMNQKE</sequence>
<organism evidence="6 7">
    <name type="scientific">Penicillium bovifimosum</name>
    <dbReference type="NCBI Taxonomy" id="126998"/>
    <lineage>
        <taxon>Eukaryota</taxon>
        <taxon>Fungi</taxon>
        <taxon>Dikarya</taxon>
        <taxon>Ascomycota</taxon>
        <taxon>Pezizomycotina</taxon>
        <taxon>Eurotiomycetes</taxon>
        <taxon>Eurotiomycetidae</taxon>
        <taxon>Eurotiales</taxon>
        <taxon>Aspergillaceae</taxon>
        <taxon>Penicillium</taxon>
    </lineage>
</organism>
<dbReference type="AlphaFoldDB" id="A0A9W9GIS3"/>
<dbReference type="InterPro" id="IPR002401">
    <property type="entry name" value="Cyt_P450_E_grp-I"/>
</dbReference>
<evidence type="ECO:0000256" key="5">
    <source>
        <dbReference type="PIRSR" id="PIRSR602401-1"/>
    </source>
</evidence>
<evidence type="ECO:0000256" key="2">
    <source>
        <dbReference type="ARBA" id="ARBA00022723"/>
    </source>
</evidence>
<dbReference type="GO" id="GO:0043386">
    <property type="term" value="P:mycotoxin biosynthetic process"/>
    <property type="evidence" value="ECO:0007669"/>
    <property type="project" value="UniProtKB-ARBA"/>
</dbReference>
<accession>A0A9W9GIS3</accession>
<dbReference type="Gene3D" id="1.10.630.10">
    <property type="entry name" value="Cytochrome P450"/>
    <property type="match status" value="1"/>
</dbReference>
<evidence type="ECO:0000313" key="7">
    <source>
        <dbReference type="Proteomes" id="UP001149079"/>
    </source>
</evidence>
<dbReference type="InterPro" id="IPR050121">
    <property type="entry name" value="Cytochrome_P450_monoxygenase"/>
</dbReference>
<dbReference type="Pfam" id="PF00067">
    <property type="entry name" value="p450"/>
    <property type="match status" value="1"/>
</dbReference>
<dbReference type="InterPro" id="IPR036396">
    <property type="entry name" value="Cyt_P450_sf"/>
</dbReference>
<feature type="binding site" description="axial binding residue" evidence="5">
    <location>
        <position position="488"/>
    </location>
    <ligand>
        <name>heme</name>
        <dbReference type="ChEBI" id="CHEBI:30413"/>
    </ligand>
    <ligandPart>
        <name>Fe</name>
        <dbReference type="ChEBI" id="CHEBI:18248"/>
    </ligandPart>
</feature>
<keyword evidence="2 5" id="KW-0479">Metal-binding</keyword>
<keyword evidence="5" id="KW-0349">Heme</keyword>
<dbReference type="Proteomes" id="UP001149079">
    <property type="component" value="Unassembled WGS sequence"/>
</dbReference>
<keyword evidence="7" id="KW-1185">Reference proteome</keyword>
<comment type="cofactor">
    <cofactor evidence="1 5">
        <name>heme</name>
        <dbReference type="ChEBI" id="CHEBI:30413"/>
    </cofactor>
</comment>
<protein>
    <recommendedName>
        <fullName evidence="8">Cytochrome P450</fullName>
    </recommendedName>
</protein>
<dbReference type="GO" id="GO:0016705">
    <property type="term" value="F:oxidoreductase activity, acting on paired donors, with incorporation or reduction of molecular oxygen"/>
    <property type="evidence" value="ECO:0007669"/>
    <property type="project" value="InterPro"/>
</dbReference>
<dbReference type="GO" id="GO:0020037">
    <property type="term" value="F:heme binding"/>
    <property type="evidence" value="ECO:0007669"/>
    <property type="project" value="InterPro"/>
</dbReference>
<evidence type="ECO:0000256" key="4">
    <source>
        <dbReference type="ARBA" id="ARBA00023004"/>
    </source>
</evidence>
<dbReference type="OrthoDB" id="2789670at2759"/>
<dbReference type="GO" id="GO:0005506">
    <property type="term" value="F:iron ion binding"/>
    <property type="evidence" value="ECO:0007669"/>
    <property type="project" value="InterPro"/>
</dbReference>
<gene>
    <name evidence="6" type="ORF">N7515_009006</name>
</gene>
<dbReference type="RefSeq" id="XP_056517549.1">
    <property type="nucleotide sequence ID" value="XM_056669750.1"/>
</dbReference>
<evidence type="ECO:0000313" key="6">
    <source>
        <dbReference type="EMBL" id="KAJ5121045.1"/>
    </source>
</evidence>
<reference evidence="6" key="2">
    <citation type="journal article" date="2023" name="IMA Fungus">
        <title>Comparative genomic study of the Penicillium genus elucidates a diverse pangenome and 15 lateral gene transfer events.</title>
        <authorList>
            <person name="Petersen C."/>
            <person name="Sorensen T."/>
            <person name="Nielsen M.R."/>
            <person name="Sondergaard T.E."/>
            <person name="Sorensen J.L."/>
            <person name="Fitzpatrick D.A."/>
            <person name="Frisvad J.C."/>
            <person name="Nielsen K.L."/>
        </authorList>
    </citation>
    <scope>NUCLEOTIDE SEQUENCE</scope>
    <source>
        <strain evidence="6">IBT 22155</strain>
    </source>
</reference>
<reference evidence="6" key="1">
    <citation type="submission" date="2022-11" db="EMBL/GenBank/DDBJ databases">
        <authorList>
            <person name="Petersen C."/>
        </authorList>
    </citation>
    <scope>NUCLEOTIDE SEQUENCE</scope>
    <source>
        <strain evidence="6">IBT 22155</strain>
    </source>
</reference>
<dbReference type="GeneID" id="81408920"/>
<dbReference type="GO" id="GO:0004497">
    <property type="term" value="F:monooxygenase activity"/>
    <property type="evidence" value="ECO:0007669"/>
    <property type="project" value="InterPro"/>
</dbReference>
<name>A0A9W9GIS3_9EURO</name>
<keyword evidence="3" id="KW-0560">Oxidoreductase</keyword>
<evidence type="ECO:0000256" key="3">
    <source>
        <dbReference type="ARBA" id="ARBA00023002"/>
    </source>
</evidence>
<dbReference type="PANTHER" id="PTHR24305">
    <property type="entry name" value="CYTOCHROME P450"/>
    <property type="match status" value="1"/>
</dbReference>
<dbReference type="InterPro" id="IPR001128">
    <property type="entry name" value="Cyt_P450"/>
</dbReference>
<evidence type="ECO:0008006" key="8">
    <source>
        <dbReference type="Google" id="ProtNLM"/>
    </source>
</evidence>
<proteinExistence type="predicted"/>
<dbReference type="SUPFAM" id="SSF48264">
    <property type="entry name" value="Cytochrome P450"/>
    <property type="match status" value="1"/>
</dbReference>
<comment type="caution">
    <text evidence="6">The sequence shown here is derived from an EMBL/GenBank/DDBJ whole genome shotgun (WGS) entry which is preliminary data.</text>
</comment>
<evidence type="ECO:0000256" key="1">
    <source>
        <dbReference type="ARBA" id="ARBA00001971"/>
    </source>
</evidence>
<keyword evidence="4 5" id="KW-0408">Iron</keyword>